<protein>
    <submittedName>
        <fullName evidence="2">Sperm-associated antigen 6</fullName>
    </submittedName>
</protein>
<feature type="region of interest" description="Disordered" evidence="1">
    <location>
        <begin position="242"/>
        <end position="266"/>
    </location>
</feature>
<evidence type="ECO:0000313" key="2">
    <source>
        <dbReference type="EMBL" id="CAK9094088.1"/>
    </source>
</evidence>
<evidence type="ECO:0000256" key="1">
    <source>
        <dbReference type="SAM" id="MobiDB-lite"/>
    </source>
</evidence>
<comment type="caution">
    <text evidence="2">The sequence shown here is derived from an EMBL/GenBank/DDBJ whole genome shotgun (WGS) entry which is preliminary data.</text>
</comment>
<organism evidence="2 3">
    <name type="scientific">Durusdinium trenchii</name>
    <dbReference type="NCBI Taxonomy" id="1381693"/>
    <lineage>
        <taxon>Eukaryota</taxon>
        <taxon>Sar</taxon>
        <taxon>Alveolata</taxon>
        <taxon>Dinophyceae</taxon>
        <taxon>Suessiales</taxon>
        <taxon>Symbiodiniaceae</taxon>
        <taxon>Durusdinium</taxon>
    </lineage>
</organism>
<accession>A0ABP0R2R5</accession>
<dbReference type="EMBL" id="CAXAMM010040573">
    <property type="protein sequence ID" value="CAK9094088.1"/>
    <property type="molecule type" value="Genomic_DNA"/>
</dbReference>
<sequence>MRPAEHLRADMASIEICGSWNFWRPQPMIMEVQRRCHKFQIQLNSSAAESFQLFVAGDGPGRCLHPDRPNAVAQEFHRLEGPDDNEKGYGWSIGKHPEERPYDHACAGARYEVMLIFAANGRPDRLEWVRLNPKATSAPATAAPKKRPQPYGGLTMAGFLQAAKPDWSQKDITSVLERLGKITVTDLNSLLRALQSEGSAGINARFKSVSEKSFTDTTLKAFEVFLCGQDVRALKSHAVKVHSAEQERLKPKPAPAGPTDRGASAANAPVPMQEYKASGHGGPEAWQNTGSSIGFRAFVTWRVGPNMWGPTRRTPRVTSTATGLRQVIHDFVYLRQEPSLHAPILGKRPKGETFLASEETWDGWVKPHGQPGYVVKDMGGLQGIGKVLSMVGKALPVVLSEPQGTNEPLHFEVVYSPFVAVRTGPSKSRPIQGTRKCGERVKAVAQGYGGWVRVAPEEGGGWMLTADEELGQLLVCRTIEERWQQAQQFLDMFRWLQRFQLIRLDAIASRFKFQVYFVLPKQVLAIWGLHAAPEAQRKELLQRAAAAQAEGREEKLRRCVEEAQHEDFAQAGDGSRAMGEEV</sequence>
<dbReference type="Proteomes" id="UP001642464">
    <property type="component" value="Unassembled WGS sequence"/>
</dbReference>
<gene>
    <name evidence="2" type="ORF">SCF082_LOCUS44238</name>
</gene>
<keyword evidence="3" id="KW-1185">Reference proteome</keyword>
<proteinExistence type="predicted"/>
<reference evidence="2 3" key="1">
    <citation type="submission" date="2024-02" db="EMBL/GenBank/DDBJ databases">
        <authorList>
            <person name="Chen Y."/>
            <person name="Shah S."/>
            <person name="Dougan E. K."/>
            <person name="Thang M."/>
            <person name="Chan C."/>
        </authorList>
    </citation>
    <scope>NUCLEOTIDE SEQUENCE [LARGE SCALE GENOMIC DNA]</scope>
</reference>
<evidence type="ECO:0000313" key="3">
    <source>
        <dbReference type="Proteomes" id="UP001642464"/>
    </source>
</evidence>
<name>A0ABP0R2R5_9DINO</name>